<proteinExistence type="predicted"/>
<keyword evidence="1" id="KW-1133">Transmembrane helix</keyword>
<gene>
    <name evidence="2" type="ORF">HJB63_01130</name>
</gene>
<comment type="caution">
    <text evidence="2">The sequence shown here is derived from an EMBL/GenBank/DDBJ whole genome shotgun (WGS) entry which is preliminary data.</text>
</comment>
<evidence type="ECO:0000256" key="1">
    <source>
        <dbReference type="SAM" id="Phobius"/>
    </source>
</evidence>
<protein>
    <submittedName>
        <fullName evidence="2">Uncharacterized protein</fullName>
    </submittedName>
</protein>
<evidence type="ECO:0000313" key="3">
    <source>
        <dbReference type="Proteomes" id="UP000749740"/>
    </source>
</evidence>
<reference evidence="2" key="1">
    <citation type="submission" date="2020-04" db="EMBL/GenBank/DDBJ databases">
        <title>Global-level population genomics: horizontal gene transfer, symbiosis and evolution in Rhizobia.</title>
        <authorList>
            <person name="Gai Y."/>
        </authorList>
    </citation>
    <scope>NUCLEOTIDE SEQUENCE</scope>
    <source>
        <strain evidence="2">BLR57</strain>
    </source>
</reference>
<sequence>MSIFLGHLGLALIVGLFFFCAIVALSAARGSSRFSRAEEAAVLRRRYPANTN</sequence>
<keyword evidence="1" id="KW-0472">Membrane</keyword>
<dbReference type="RefSeq" id="WP_221133342.1">
    <property type="nucleotide sequence ID" value="NZ_JABDYC010000001.1"/>
</dbReference>
<organism evidence="2 3">
    <name type="scientific">Rhizobium lentis</name>
    <dbReference type="NCBI Taxonomy" id="1138194"/>
    <lineage>
        <taxon>Bacteria</taxon>
        <taxon>Pseudomonadati</taxon>
        <taxon>Pseudomonadota</taxon>
        <taxon>Alphaproteobacteria</taxon>
        <taxon>Hyphomicrobiales</taxon>
        <taxon>Rhizobiaceae</taxon>
        <taxon>Rhizobium/Agrobacterium group</taxon>
        <taxon>Rhizobium</taxon>
    </lineage>
</organism>
<keyword evidence="1" id="KW-0812">Transmembrane</keyword>
<name>A0A9Q3M5A2_9HYPH</name>
<evidence type="ECO:0000313" key="2">
    <source>
        <dbReference type="EMBL" id="MBX5021196.1"/>
    </source>
</evidence>
<feature type="transmembrane region" description="Helical" evidence="1">
    <location>
        <begin position="6"/>
        <end position="28"/>
    </location>
</feature>
<dbReference type="Proteomes" id="UP000749740">
    <property type="component" value="Unassembled WGS sequence"/>
</dbReference>
<accession>A0A9Q3M5A2</accession>
<dbReference type="EMBL" id="JABDYC010000001">
    <property type="protein sequence ID" value="MBX5021196.1"/>
    <property type="molecule type" value="Genomic_DNA"/>
</dbReference>
<dbReference type="AlphaFoldDB" id="A0A9Q3M5A2"/>